<gene>
    <name evidence="1" type="ORF">KZJ38_17390</name>
</gene>
<organism evidence="1 2">
    <name type="scientific">Paraburkholderia edwinii</name>
    <dbReference type="NCBI Taxonomy" id="2861782"/>
    <lineage>
        <taxon>Bacteria</taxon>
        <taxon>Pseudomonadati</taxon>
        <taxon>Pseudomonadota</taxon>
        <taxon>Betaproteobacteria</taxon>
        <taxon>Burkholderiales</taxon>
        <taxon>Burkholderiaceae</taxon>
        <taxon>Paraburkholderia</taxon>
    </lineage>
</organism>
<dbReference type="EMBL" id="CP080095">
    <property type="protein sequence ID" value="QYD68039.1"/>
    <property type="molecule type" value="Genomic_DNA"/>
</dbReference>
<evidence type="ECO:0000313" key="2">
    <source>
        <dbReference type="Proteomes" id="UP000826462"/>
    </source>
</evidence>
<dbReference type="Proteomes" id="UP000826462">
    <property type="component" value="Chromosome 1"/>
</dbReference>
<name>A0ABX8UGT2_9BURK</name>
<protein>
    <submittedName>
        <fullName evidence="1">Uncharacterized protein</fullName>
    </submittedName>
</protein>
<dbReference type="RefSeq" id="WP_219797432.1">
    <property type="nucleotide sequence ID" value="NZ_CP080095.1"/>
</dbReference>
<reference evidence="1 2" key="1">
    <citation type="submission" date="2021-07" db="EMBL/GenBank/DDBJ databases">
        <title>Paraburkholderia edwinii protects Aspergillus sp. from phenazines by acting as a toxin sponge.</title>
        <authorList>
            <person name="Dahlstrom K.M."/>
            <person name="Newman D.K."/>
        </authorList>
    </citation>
    <scope>NUCLEOTIDE SEQUENCE [LARGE SCALE GENOMIC DNA]</scope>
    <source>
        <strain evidence="1 2">Pe01</strain>
    </source>
</reference>
<proteinExistence type="predicted"/>
<keyword evidence="2" id="KW-1185">Reference proteome</keyword>
<accession>A0ABX8UGT2</accession>
<evidence type="ECO:0000313" key="1">
    <source>
        <dbReference type="EMBL" id="QYD68039.1"/>
    </source>
</evidence>
<sequence>MTESPLHMTAPLLSRNAAVWFSVYGFGWGYRAYALPHDAVCARLGANDTSEHQIRVAFELGKWRILRAVEPSTVTPYDGERIALEPEKL</sequence>